<accession>A0AAN7ZX59</accession>
<dbReference type="Proteomes" id="UP001329430">
    <property type="component" value="Chromosome 1"/>
</dbReference>
<evidence type="ECO:0000259" key="1">
    <source>
        <dbReference type="Pfam" id="PF10545"/>
    </source>
</evidence>
<name>A0AAN7ZX59_9COLE</name>
<dbReference type="EMBL" id="JAVRBK010000001">
    <property type="protein sequence ID" value="KAK5650286.1"/>
    <property type="molecule type" value="Genomic_DNA"/>
</dbReference>
<keyword evidence="3" id="KW-1185">Reference proteome</keyword>
<evidence type="ECO:0000313" key="2">
    <source>
        <dbReference type="EMBL" id="KAK5650286.1"/>
    </source>
</evidence>
<dbReference type="AlphaFoldDB" id="A0AAN7ZX59"/>
<dbReference type="Pfam" id="PF10545">
    <property type="entry name" value="MADF_DNA_bdg"/>
    <property type="match status" value="1"/>
</dbReference>
<protein>
    <recommendedName>
        <fullName evidence="1">MADF domain-containing protein</fullName>
    </recommendedName>
</protein>
<organism evidence="2 3">
    <name type="scientific">Pyrocoelia pectoralis</name>
    <dbReference type="NCBI Taxonomy" id="417401"/>
    <lineage>
        <taxon>Eukaryota</taxon>
        <taxon>Metazoa</taxon>
        <taxon>Ecdysozoa</taxon>
        <taxon>Arthropoda</taxon>
        <taxon>Hexapoda</taxon>
        <taxon>Insecta</taxon>
        <taxon>Pterygota</taxon>
        <taxon>Neoptera</taxon>
        <taxon>Endopterygota</taxon>
        <taxon>Coleoptera</taxon>
        <taxon>Polyphaga</taxon>
        <taxon>Elateriformia</taxon>
        <taxon>Elateroidea</taxon>
        <taxon>Lampyridae</taxon>
        <taxon>Lampyrinae</taxon>
        <taxon>Pyrocoelia</taxon>
    </lineage>
</organism>
<comment type="caution">
    <text evidence="2">The sequence shown here is derived from an EMBL/GenBank/DDBJ whole genome shotgun (WGS) entry which is preliminary data.</text>
</comment>
<proteinExistence type="predicted"/>
<feature type="domain" description="MADF" evidence="1">
    <location>
        <begin position="27"/>
        <end position="62"/>
    </location>
</feature>
<evidence type="ECO:0000313" key="3">
    <source>
        <dbReference type="Proteomes" id="UP001329430"/>
    </source>
</evidence>
<dbReference type="InterPro" id="IPR006578">
    <property type="entry name" value="MADF-dom"/>
</dbReference>
<sequence>MSRRGRLVEPRQFTSNVRFSKAEDEMLVEKVREFPTLYDHENMDFKDFQIRENIWREICNDFIRDTYTYNARFLSTFLPFCNYQGYFTNLASQLLDVMSFVENTIINRPNLHRQINVNIITIPYTVHKQQTSETSTGKRQRTPAIKISIYLSLDNEFNMRIKSELRRIEEWDEWLCFFKISIPKYTETLAPKLIGNTNGPPPNLRKNKNMTLKKYKRIMEGLIFSKKICIN</sequence>
<reference evidence="2 3" key="1">
    <citation type="journal article" date="2024" name="Insects">
        <title>An Improved Chromosome-Level Genome Assembly of the Firefly Pyrocoelia pectoralis.</title>
        <authorList>
            <person name="Fu X."/>
            <person name="Meyer-Rochow V.B."/>
            <person name="Ballantyne L."/>
            <person name="Zhu X."/>
        </authorList>
    </citation>
    <scope>NUCLEOTIDE SEQUENCE [LARGE SCALE GENOMIC DNA]</scope>
    <source>
        <strain evidence="2">XCY_ONT2</strain>
    </source>
</reference>
<gene>
    <name evidence="2" type="ORF">RI129_001315</name>
</gene>